<proteinExistence type="predicted"/>
<evidence type="ECO:0000256" key="1">
    <source>
        <dbReference type="SAM" id="MobiDB-lite"/>
    </source>
</evidence>
<evidence type="ECO:0000313" key="3">
    <source>
        <dbReference type="Proteomes" id="UP000289340"/>
    </source>
</evidence>
<dbReference type="Proteomes" id="UP000289340">
    <property type="component" value="Chromosome 3"/>
</dbReference>
<comment type="caution">
    <text evidence="2">The sequence shown here is derived from an EMBL/GenBank/DDBJ whole genome shotgun (WGS) entry which is preliminary data.</text>
</comment>
<feature type="compositionally biased region" description="Low complexity" evidence="1">
    <location>
        <begin position="66"/>
        <end position="79"/>
    </location>
</feature>
<dbReference type="EMBL" id="QZWG01000003">
    <property type="protein sequence ID" value="RZC19123.1"/>
    <property type="molecule type" value="Genomic_DNA"/>
</dbReference>
<accession>A0A445L7D0</accession>
<protein>
    <submittedName>
        <fullName evidence="2">Uncharacterized protein</fullName>
    </submittedName>
</protein>
<feature type="region of interest" description="Disordered" evidence="1">
    <location>
        <begin position="66"/>
        <end position="89"/>
    </location>
</feature>
<evidence type="ECO:0000313" key="2">
    <source>
        <dbReference type="EMBL" id="RZC19123.1"/>
    </source>
</evidence>
<reference evidence="2 3" key="1">
    <citation type="submission" date="2018-09" db="EMBL/GenBank/DDBJ databases">
        <title>A high-quality reference genome of wild soybean provides a powerful tool to mine soybean genomes.</title>
        <authorList>
            <person name="Xie M."/>
            <person name="Chung C.Y.L."/>
            <person name="Li M.-W."/>
            <person name="Wong F.-L."/>
            <person name="Chan T.-F."/>
            <person name="Lam H.-M."/>
        </authorList>
    </citation>
    <scope>NUCLEOTIDE SEQUENCE [LARGE SCALE GENOMIC DNA]</scope>
    <source>
        <strain evidence="3">cv. W05</strain>
        <tissue evidence="2">Hypocotyl of etiolated seedlings</tissue>
    </source>
</reference>
<keyword evidence="3" id="KW-1185">Reference proteome</keyword>
<name>A0A445L7D0_GLYSO</name>
<gene>
    <name evidence="2" type="ORF">D0Y65_006090</name>
</gene>
<dbReference type="AlphaFoldDB" id="A0A445L7D0"/>
<sequence length="89" mass="10032">MSNHDGNKTSTKMVGGYRRRWWSEKMVAEVEELRTWLKGYTMLLTMPWINLILLSSSSFPSPLIQSTLPSSDHALSSSSFCPGRSALHT</sequence>
<organism evidence="2 3">
    <name type="scientific">Glycine soja</name>
    <name type="common">Wild soybean</name>
    <dbReference type="NCBI Taxonomy" id="3848"/>
    <lineage>
        <taxon>Eukaryota</taxon>
        <taxon>Viridiplantae</taxon>
        <taxon>Streptophyta</taxon>
        <taxon>Embryophyta</taxon>
        <taxon>Tracheophyta</taxon>
        <taxon>Spermatophyta</taxon>
        <taxon>Magnoliopsida</taxon>
        <taxon>eudicotyledons</taxon>
        <taxon>Gunneridae</taxon>
        <taxon>Pentapetalae</taxon>
        <taxon>rosids</taxon>
        <taxon>fabids</taxon>
        <taxon>Fabales</taxon>
        <taxon>Fabaceae</taxon>
        <taxon>Papilionoideae</taxon>
        <taxon>50 kb inversion clade</taxon>
        <taxon>NPAAA clade</taxon>
        <taxon>indigoferoid/millettioid clade</taxon>
        <taxon>Phaseoleae</taxon>
        <taxon>Glycine</taxon>
        <taxon>Glycine subgen. Soja</taxon>
    </lineage>
</organism>